<evidence type="ECO:0000313" key="14">
    <source>
        <dbReference type="Proteomes" id="UP001187531"/>
    </source>
</evidence>
<evidence type="ECO:0000256" key="1">
    <source>
        <dbReference type="ARBA" id="ARBA00004448"/>
    </source>
</evidence>
<comment type="caution">
    <text evidence="13">The sequence shown here is derived from an EMBL/GenBank/DDBJ whole genome shotgun (WGS) entry which is preliminary data.</text>
</comment>
<dbReference type="PROSITE" id="PS50920">
    <property type="entry name" value="SOLCAR"/>
    <property type="match status" value="2"/>
</dbReference>
<dbReference type="InterPro" id="IPR045315">
    <property type="entry name" value="Mtm1-like"/>
</dbReference>
<dbReference type="Proteomes" id="UP001187531">
    <property type="component" value="Unassembled WGS sequence"/>
</dbReference>
<evidence type="ECO:0000313" key="13">
    <source>
        <dbReference type="EMBL" id="KAK2713404.1"/>
    </source>
</evidence>
<keyword evidence="7 12" id="KW-1133">Transmembrane helix</keyword>
<feature type="repeat" description="Solcar" evidence="10">
    <location>
        <begin position="159"/>
        <end position="243"/>
    </location>
</feature>
<protein>
    <recommendedName>
        <fullName evidence="15">Solute carrier family 25 member 40</fullName>
    </recommendedName>
</protein>
<evidence type="ECO:0000256" key="10">
    <source>
        <dbReference type="PROSITE-ProRule" id="PRU00282"/>
    </source>
</evidence>
<keyword evidence="4 10" id="KW-0812">Transmembrane</keyword>
<evidence type="ECO:0000256" key="3">
    <source>
        <dbReference type="ARBA" id="ARBA00022448"/>
    </source>
</evidence>
<dbReference type="AlphaFoldDB" id="A0AA88HN78"/>
<keyword evidence="14" id="KW-1185">Reference proteome</keyword>
<sequence length="254" mass="28500">MVIQKIKLKEISMEPEVNMDNPLFRVTPAQQMLSSCTGALLTSCFVTPLDVIKIRLQAQQKALMSNKCFIYCNGLMDHLCPCLNGNGSSTTQQWYKRPAQFTGTIDAFVKITRNEGVLSLWSGLSPTLVLALPATVIYFTTYEQLRVHLNDKYGSYRSQPMWIPLLAGGLARTWAVTLVSPLELIRTKMQSQRLSYLDVRIAVKDLVKVQGVKGLWLGLGPSLLRDVPFSGKYLNCQNMEPRLDFGQPVLLDNL</sequence>
<evidence type="ECO:0000256" key="5">
    <source>
        <dbReference type="ARBA" id="ARBA00022737"/>
    </source>
</evidence>
<dbReference type="InterPro" id="IPR023395">
    <property type="entry name" value="MCP_dom_sf"/>
</dbReference>
<keyword evidence="3 11" id="KW-0813">Transport</keyword>
<evidence type="ECO:0000256" key="11">
    <source>
        <dbReference type="RuleBase" id="RU000488"/>
    </source>
</evidence>
<name>A0AA88HN78_ARTSF</name>
<dbReference type="PANTHER" id="PTHR45760:SF2">
    <property type="entry name" value="FI19922P1-RELATED"/>
    <property type="match status" value="1"/>
</dbReference>
<keyword evidence="5" id="KW-0677">Repeat</keyword>
<dbReference type="Gene3D" id="1.50.40.10">
    <property type="entry name" value="Mitochondrial carrier domain"/>
    <property type="match status" value="1"/>
</dbReference>
<feature type="repeat" description="Solcar" evidence="10">
    <location>
        <begin position="26"/>
        <end position="148"/>
    </location>
</feature>
<evidence type="ECO:0000256" key="6">
    <source>
        <dbReference type="ARBA" id="ARBA00022792"/>
    </source>
</evidence>
<dbReference type="Pfam" id="PF00153">
    <property type="entry name" value="Mito_carr"/>
    <property type="match status" value="3"/>
</dbReference>
<dbReference type="EMBL" id="JAVRJZ010000014">
    <property type="protein sequence ID" value="KAK2713404.1"/>
    <property type="molecule type" value="Genomic_DNA"/>
</dbReference>
<evidence type="ECO:0000256" key="4">
    <source>
        <dbReference type="ARBA" id="ARBA00022692"/>
    </source>
</evidence>
<dbReference type="GO" id="GO:0005743">
    <property type="term" value="C:mitochondrial inner membrane"/>
    <property type="evidence" value="ECO:0007669"/>
    <property type="project" value="UniProtKB-SubCell"/>
</dbReference>
<dbReference type="PANTHER" id="PTHR45760">
    <property type="entry name" value="FI19922P1-RELATED"/>
    <property type="match status" value="1"/>
</dbReference>
<keyword evidence="6" id="KW-0999">Mitochondrion inner membrane</keyword>
<evidence type="ECO:0000256" key="8">
    <source>
        <dbReference type="ARBA" id="ARBA00023128"/>
    </source>
</evidence>
<comment type="subcellular location">
    <subcellularLocation>
        <location evidence="1">Mitochondrion inner membrane</location>
        <topology evidence="1">Multi-pass membrane protein</topology>
    </subcellularLocation>
</comment>
<dbReference type="InterPro" id="IPR018108">
    <property type="entry name" value="MCP_transmembrane"/>
</dbReference>
<keyword evidence="8" id="KW-0496">Mitochondrion</keyword>
<evidence type="ECO:0000256" key="12">
    <source>
        <dbReference type="SAM" id="Phobius"/>
    </source>
</evidence>
<evidence type="ECO:0000256" key="9">
    <source>
        <dbReference type="ARBA" id="ARBA00023136"/>
    </source>
</evidence>
<reference evidence="13" key="1">
    <citation type="submission" date="2023-07" db="EMBL/GenBank/DDBJ databases">
        <title>Chromosome-level genome assembly of Artemia franciscana.</title>
        <authorList>
            <person name="Jo E."/>
        </authorList>
    </citation>
    <scope>NUCLEOTIDE SEQUENCE</scope>
    <source>
        <tissue evidence="13">Whole body</tissue>
    </source>
</reference>
<gene>
    <name evidence="13" type="ORF">QYM36_009316</name>
</gene>
<proteinExistence type="inferred from homology"/>
<comment type="similarity">
    <text evidence="2 11">Belongs to the mitochondrial carrier (TC 2.A.29) family.</text>
</comment>
<dbReference type="GO" id="GO:1990542">
    <property type="term" value="P:mitochondrial transmembrane transport"/>
    <property type="evidence" value="ECO:0007669"/>
    <property type="project" value="InterPro"/>
</dbReference>
<organism evidence="13 14">
    <name type="scientific">Artemia franciscana</name>
    <name type="common">Brine shrimp</name>
    <name type="synonym">Artemia sanfranciscana</name>
    <dbReference type="NCBI Taxonomy" id="6661"/>
    <lineage>
        <taxon>Eukaryota</taxon>
        <taxon>Metazoa</taxon>
        <taxon>Ecdysozoa</taxon>
        <taxon>Arthropoda</taxon>
        <taxon>Crustacea</taxon>
        <taxon>Branchiopoda</taxon>
        <taxon>Anostraca</taxon>
        <taxon>Artemiidae</taxon>
        <taxon>Artemia</taxon>
    </lineage>
</organism>
<accession>A0AA88HN78</accession>
<evidence type="ECO:0000256" key="2">
    <source>
        <dbReference type="ARBA" id="ARBA00006375"/>
    </source>
</evidence>
<feature type="transmembrane region" description="Helical" evidence="12">
    <location>
        <begin position="161"/>
        <end position="185"/>
    </location>
</feature>
<evidence type="ECO:0008006" key="15">
    <source>
        <dbReference type="Google" id="ProtNLM"/>
    </source>
</evidence>
<keyword evidence="9 10" id="KW-0472">Membrane</keyword>
<feature type="transmembrane region" description="Helical" evidence="12">
    <location>
        <begin position="118"/>
        <end position="141"/>
    </location>
</feature>
<evidence type="ECO:0000256" key="7">
    <source>
        <dbReference type="ARBA" id="ARBA00022989"/>
    </source>
</evidence>
<dbReference type="SUPFAM" id="SSF103506">
    <property type="entry name" value="Mitochondrial carrier"/>
    <property type="match status" value="1"/>
</dbReference>